<evidence type="ECO:0000313" key="1">
    <source>
        <dbReference type="EMBL" id="KII65967.1"/>
    </source>
</evidence>
<proteinExistence type="predicted"/>
<sequence length="244" mass="29101">MSLYFNSQDYQYLSFESGVGKHRIIELRDTGFCKLADKNLCRKVAFLLTKIKTVSKILMRMLRKMIQIRIIFIRTRLYSTLTVYLELFEADSRFIRSFPGTYLPSFILIMVAKLINNPDYDVEKRVSKYLLNEKGILLILKINYDDENLTIFYVKQPYVVIKTHKDYFNSAWTTVHKNEMVVPDEASKQIKKKQPFLIQIIRRFYTALYYERDIHVKNFVSIKLYPDFEPNILEYVKLKLNSIP</sequence>
<name>A0A0C2MWH3_THEKT</name>
<comment type="caution">
    <text evidence="1">The sequence shown here is derived from an EMBL/GenBank/DDBJ whole genome shotgun (WGS) entry which is preliminary data.</text>
</comment>
<accession>A0A0C2MWH3</accession>
<dbReference type="AlphaFoldDB" id="A0A0C2MWH3"/>
<protein>
    <submittedName>
        <fullName evidence="1">Uncharacterized protein</fullName>
    </submittedName>
</protein>
<dbReference type="Proteomes" id="UP000031668">
    <property type="component" value="Unassembled WGS sequence"/>
</dbReference>
<gene>
    <name evidence="1" type="ORF">RF11_14908</name>
</gene>
<evidence type="ECO:0000313" key="2">
    <source>
        <dbReference type="Proteomes" id="UP000031668"/>
    </source>
</evidence>
<keyword evidence="2" id="KW-1185">Reference proteome</keyword>
<dbReference type="EMBL" id="JWZT01003648">
    <property type="protein sequence ID" value="KII65967.1"/>
    <property type="molecule type" value="Genomic_DNA"/>
</dbReference>
<reference evidence="1 2" key="1">
    <citation type="journal article" date="2014" name="Genome Biol. Evol.">
        <title>The genome of the myxosporean Thelohanellus kitauei shows adaptations to nutrient acquisition within its fish host.</title>
        <authorList>
            <person name="Yang Y."/>
            <person name="Xiong J."/>
            <person name="Zhou Z."/>
            <person name="Huo F."/>
            <person name="Miao W."/>
            <person name="Ran C."/>
            <person name="Liu Y."/>
            <person name="Zhang J."/>
            <person name="Feng J."/>
            <person name="Wang M."/>
            <person name="Wang M."/>
            <person name="Wang L."/>
            <person name="Yao B."/>
        </authorList>
    </citation>
    <scope>NUCLEOTIDE SEQUENCE [LARGE SCALE GENOMIC DNA]</scope>
    <source>
        <strain evidence="1">Wuqing</strain>
    </source>
</reference>
<organism evidence="1 2">
    <name type="scientific">Thelohanellus kitauei</name>
    <name type="common">Myxosporean</name>
    <dbReference type="NCBI Taxonomy" id="669202"/>
    <lineage>
        <taxon>Eukaryota</taxon>
        <taxon>Metazoa</taxon>
        <taxon>Cnidaria</taxon>
        <taxon>Myxozoa</taxon>
        <taxon>Myxosporea</taxon>
        <taxon>Bivalvulida</taxon>
        <taxon>Platysporina</taxon>
        <taxon>Myxobolidae</taxon>
        <taxon>Thelohanellus</taxon>
    </lineage>
</organism>